<protein>
    <submittedName>
        <fullName evidence="2">Pseudouridine synthase family protein</fullName>
    </submittedName>
</protein>
<dbReference type="CDD" id="cd02869">
    <property type="entry name" value="PseudoU_synth_RluA_like"/>
    <property type="match status" value="1"/>
</dbReference>
<name>A0A2U1KW04_ARTAN</name>
<dbReference type="InterPro" id="IPR020103">
    <property type="entry name" value="PsdUridine_synth_cat_dom_sf"/>
</dbReference>
<feature type="domain" description="Pseudouridine synthase RsuA/RluA-like" evidence="1">
    <location>
        <begin position="219"/>
        <end position="386"/>
    </location>
</feature>
<dbReference type="GO" id="GO:0003723">
    <property type="term" value="F:RNA binding"/>
    <property type="evidence" value="ECO:0007669"/>
    <property type="project" value="InterPro"/>
</dbReference>
<dbReference type="Pfam" id="PF00849">
    <property type="entry name" value="PseudoU_synth_2"/>
    <property type="match status" value="1"/>
</dbReference>
<evidence type="ECO:0000313" key="2">
    <source>
        <dbReference type="EMBL" id="PWA40913.1"/>
    </source>
</evidence>
<organism evidence="2 3">
    <name type="scientific">Artemisia annua</name>
    <name type="common">Sweet wormwood</name>
    <dbReference type="NCBI Taxonomy" id="35608"/>
    <lineage>
        <taxon>Eukaryota</taxon>
        <taxon>Viridiplantae</taxon>
        <taxon>Streptophyta</taxon>
        <taxon>Embryophyta</taxon>
        <taxon>Tracheophyta</taxon>
        <taxon>Spermatophyta</taxon>
        <taxon>Magnoliopsida</taxon>
        <taxon>eudicotyledons</taxon>
        <taxon>Gunneridae</taxon>
        <taxon>Pentapetalae</taxon>
        <taxon>asterids</taxon>
        <taxon>campanulids</taxon>
        <taxon>Asterales</taxon>
        <taxon>Asteraceae</taxon>
        <taxon>Asteroideae</taxon>
        <taxon>Anthemideae</taxon>
        <taxon>Artemisiinae</taxon>
        <taxon>Artemisia</taxon>
    </lineage>
</organism>
<dbReference type="Proteomes" id="UP000245207">
    <property type="component" value="Unassembled WGS sequence"/>
</dbReference>
<evidence type="ECO:0000259" key="1">
    <source>
        <dbReference type="Pfam" id="PF00849"/>
    </source>
</evidence>
<dbReference type="PANTHER" id="PTHR21600">
    <property type="entry name" value="MITOCHONDRIAL RNA PSEUDOURIDINE SYNTHASE"/>
    <property type="match status" value="1"/>
</dbReference>
<dbReference type="AlphaFoldDB" id="A0A2U1KW04"/>
<dbReference type="InterPro" id="IPR050188">
    <property type="entry name" value="RluA_PseudoU_synthase"/>
</dbReference>
<evidence type="ECO:0000313" key="3">
    <source>
        <dbReference type="Proteomes" id="UP000245207"/>
    </source>
</evidence>
<gene>
    <name evidence="2" type="ORF">CTI12_AA558540</name>
</gene>
<proteinExistence type="predicted"/>
<keyword evidence="3" id="KW-1185">Reference proteome</keyword>
<accession>A0A2U1KW04</accession>
<dbReference type="GO" id="GO:0009982">
    <property type="term" value="F:pseudouridine synthase activity"/>
    <property type="evidence" value="ECO:0007669"/>
    <property type="project" value="InterPro"/>
</dbReference>
<reference evidence="2 3" key="1">
    <citation type="journal article" date="2018" name="Mol. Plant">
        <title>The genome of Artemisia annua provides insight into the evolution of Asteraceae family and artemisinin biosynthesis.</title>
        <authorList>
            <person name="Shen Q."/>
            <person name="Zhang L."/>
            <person name="Liao Z."/>
            <person name="Wang S."/>
            <person name="Yan T."/>
            <person name="Shi P."/>
            <person name="Liu M."/>
            <person name="Fu X."/>
            <person name="Pan Q."/>
            <person name="Wang Y."/>
            <person name="Lv Z."/>
            <person name="Lu X."/>
            <person name="Zhang F."/>
            <person name="Jiang W."/>
            <person name="Ma Y."/>
            <person name="Chen M."/>
            <person name="Hao X."/>
            <person name="Li L."/>
            <person name="Tang Y."/>
            <person name="Lv G."/>
            <person name="Zhou Y."/>
            <person name="Sun X."/>
            <person name="Brodelius P.E."/>
            <person name="Rose J.K.C."/>
            <person name="Tang K."/>
        </authorList>
    </citation>
    <scope>NUCLEOTIDE SEQUENCE [LARGE SCALE GENOMIC DNA]</scope>
    <source>
        <strain evidence="3">cv. Huhao1</strain>
        <tissue evidence="2">Leaf</tissue>
    </source>
</reference>
<dbReference type="GO" id="GO:0000455">
    <property type="term" value="P:enzyme-directed rRNA pseudouridine synthesis"/>
    <property type="evidence" value="ECO:0007669"/>
    <property type="project" value="TreeGrafter"/>
</dbReference>
<dbReference type="PANTHER" id="PTHR21600:SF52">
    <property type="entry name" value="PSEUDOURIDINE SYNTHASE RSUA_RLUA-LIKE DOMAIN-CONTAINING PROTEIN"/>
    <property type="match status" value="1"/>
</dbReference>
<dbReference type="Gene3D" id="3.30.2350.10">
    <property type="entry name" value="Pseudouridine synthase"/>
    <property type="match status" value="1"/>
</dbReference>
<dbReference type="OrthoDB" id="424794at2759"/>
<dbReference type="STRING" id="35608.A0A2U1KW04"/>
<dbReference type="SUPFAM" id="SSF55120">
    <property type="entry name" value="Pseudouridine synthase"/>
    <property type="match status" value="1"/>
</dbReference>
<sequence>MAKRQAAAKVSSYSIPPSPISPGVTPNSHDFIKGWNLCQLEVLECRKVPWPNAVIEEKFGIEDSSWPDKEFAYECKINLLTGRTHQENFQPRIEHLVVREGGTILDFITKTLDLPPLYVADLIHFGAVFYALVCPTPPSTATPEEMKLYQEVTDPSVLKKRPSVKGITVREAQKTFRITHVDEFVEAGTYIRVHVRPKRFPRCYEIDWRSRIIAVTESYVVLNKPAGTSVGGTTDNIEETCVTFATRALELTIPLKTTHQIDNCTEGCVVLARTKDYCSVFHRKIREKQVKKLYLALAAAYVPRGVMTHYMRPYRMAPKVISKDFIKGWNLCQLEVLECRKVPWPNAVIEEKFGIEDSSWPDKEFAYECKINLLTGRTHQIRAQLADCGAPIVGDSMYMPAVIAELASPGVNPFGKYKKQFESDADREFASEEWAAKHGKEPSVAIGLQACQISWDEGEHFYEAGAPWWTQ</sequence>
<dbReference type="EMBL" id="PKPP01013450">
    <property type="protein sequence ID" value="PWA40913.1"/>
    <property type="molecule type" value="Genomic_DNA"/>
</dbReference>
<dbReference type="InterPro" id="IPR006145">
    <property type="entry name" value="PsdUridine_synth_RsuA/RluA"/>
</dbReference>
<comment type="caution">
    <text evidence="2">The sequence shown here is derived from an EMBL/GenBank/DDBJ whole genome shotgun (WGS) entry which is preliminary data.</text>
</comment>